<dbReference type="EMBL" id="CM000842">
    <property type="protein sequence ID" value="KRH38398.1"/>
    <property type="molecule type" value="Genomic_DNA"/>
</dbReference>
<evidence type="ECO:0000256" key="8">
    <source>
        <dbReference type="ARBA" id="ARBA00023163"/>
    </source>
</evidence>
<evidence type="ECO:0000256" key="6">
    <source>
        <dbReference type="ARBA" id="ARBA00023015"/>
    </source>
</evidence>
<keyword evidence="6" id="KW-0805">Transcription regulation</keyword>
<dbReference type="PANTHER" id="PTHR46481">
    <property type="entry name" value="ZINC FINGER BED DOMAIN-CONTAINING PROTEIN 4"/>
    <property type="match status" value="1"/>
</dbReference>
<dbReference type="STRING" id="3847.A0A0R0I7Y2"/>
<evidence type="ECO:0000313" key="13">
    <source>
        <dbReference type="EnsemblPlants" id="KRH38398"/>
    </source>
</evidence>
<dbReference type="InParanoid" id="A0A0R0I7Y2"/>
<reference evidence="12 13" key="1">
    <citation type="journal article" date="2010" name="Nature">
        <title>Genome sequence of the palaeopolyploid soybean.</title>
        <authorList>
            <person name="Schmutz J."/>
            <person name="Cannon S.B."/>
            <person name="Schlueter J."/>
            <person name="Ma J."/>
            <person name="Mitros T."/>
            <person name="Nelson W."/>
            <person name="Hyten D.L."/>
            <person name="Song Q."/>
            <person name="Thelen J.J."/>
            <person name="Cheng J."/>
            <person name="Xu D."/>
            <person name="Hellsten U."/>
            <person name="May G.D."/>
            <person name="Yu Y."/>
            <person name="Sakurai T."/>
            <person name="Umezawa T."/>
            <person name="Bhattacharyya M.K."/>
            <person name="Sandhu D."/>
            <person name="Valliyodan B."/>
            <person name="Lindquist E."/>
            <person name="Peto M."/>
            <person name="Grant D."/>
            <person name="Shu S."/>
            <person name="Goodstein D."/>
            <person name="Barry K."/>
            <person name="Futrell-Griggs M."/>
            <person name="Abernathy B."/>
            <person name="Du J."/>
            <person name="Tian Z."/>
            <person name="Zhu L."/>
            <person name="Gill N."/>
            <person name="Joshi T."/>
            <person name="Libault M."/>
            <person name="Sethuraman A."/>
            <person name="Zhang X.-C."/>
            <person name="Shinozaki K."/>
            <person name="Nguyen H.T."/>
            <person name="Wing R.A."/>
            <person name="Cregan P."/>
            <person name="Specht J."/>
            <person name="Grimwood J."/>
            <person name="Rokhsar D."/>
            <person name="Stacey G."/>
            <person name="Shoemaker R.C."/>
            <person name="Jackson S.A."/>
        </authorList>
    </citation>
    <scope>NUCLEOTIDE SEQUENCE</scope>
    <source>
        <strain evidence="13">cv. Williams 82</strain>
        <tissue evidence="12">Callus</tissue>
    </source>
</reference>
<reference evidence="13" key="2">
    <citation type="submission" date="2018-02" db="UniProtKB">
        <authorList>
            <consortium name="EnsemblPlants"/>
        </authorList>
    </citation>
    <scope>IDENTIFICATION</scope>
    <source>
        <strain evidence="13">Williams 82</strain>
    </source>
</reference>
<dbReference type="InterPro" id="IPR003656">
    <property type="entry name" value="Znf_BED"/>
</dbReference>
<dbReference type="PROSITE" id="PS50808">
    <property type="entry name" value="ZF_BED"/>
    <property type="match status" value="1"/>
</dbReference>
<evidence type="ECO:0000313" key="14">
    <source>
        <dbReference type="Proteomes" id="UP000008827"/>
    </source>
</evidence>
<keyword evidence="9" id="KW-0539">Nucleus</keyword>
<protein>
    <recommendedName>
        <fullName evidence="11">BED-type domain-containing protein</fullName>
    </recommendedName>
</protein>
<reference evidence="12" key="3">
    <citation type="submission" date="2018-07" db="EMBL/GenBank/DDBJ databases">
        <title>WGS assembly of Glycine max.</title>
        <authorList>
            <person name="Schmutz J."/>
            <person name="Cannon S."/>
            <person name="Schlueter J."/>
            <person name="Ma J."/>
            <person name="Mitros T."/>
            <person name="Nelson W."/>
            <person name="Hyten D."/>
            <person name="Song Q."/>
            <person name="Thelen J."/>
            <person name="Cheng J."/>
            <person name="Xu D."/>
            <person name="Hellsten U."/>
            <person name="May G."/>
            <person name="Yu Y."/>
            <person name="Sakurai T."/>
            <person name="Umezawa T."/>
            <person name="Bhattacharyya M."/>
            <person name="Sandhu D."/>
            <person name="Valliyodan B."/>
            <person name="Lindquist E."/>
            <person name="Peto M."/>
            <person name="Grant D."/>
            <person name="Shu S."/>
            <person name="Goodstein D."/>
            <person name="Barry K."/>
            <person name="Futrell-Griggs M."/>
            <person name="Abernathy B."/>
            <person name="Du J."/>
            <person name="Tian Z."/>
            <person name="Zhu L."/>
            <person name="Gill N."/>
            <person name="Joshi T."/>
            <person name="Libault M."/>
            <person name="Sethuraman A."/>
            <person name="Zhang X."/>
            <person name="Shinozaki K."/>
            <person name="Nguyen H."/>
            <person name="Wing R."/>
            <person name="Cregan P."/>
            <person name="Specht J."/>
            <person name="Grimwood J."/>
            <person name="Rokhsar D."/>
            <person name="Stacey G."/>
            <person name="Shoemaker R."/>
            <person name="Jackson S."/>
        </authorList>
    </citation>
    <scope>NUCLEOTIDE SEQUENCE</scope>
    <source>
        <tissue evidence="12">Callus</tissue>
    </source>
</reference>
<evidence type="ECO:0000256" key="2">
    <source>
        <dbReference type="ARBA" id="ARBA00011738"/>
    </source>
</evidence>
<evidence type="ECO:0000256" key="4">
    <source>
        <dbReference type="ARBA" id="ARBA00022771"/>
    </source>
</evidence>
<dbReference type="Gramene" id="KRH38398">
    <property type="protein sequence ID" value="KRH38398"/>
    <property type="gene ID" value="GLYMA_09G133700"/>
</dbReference>
<dbReference type="SMART" id="SM00614">
    <property type="entry name" value="ZnF_BED"/>
    <property type="match status" value="1"/>
</dbReference>
<evidence type="ECO:0000256" key="9">
    <source>
        <dbReference type="ARBA" id="ARBA00023242"/>
    </source>
</evidence>
<dbReference type="InterPro" id="IPR008906">
    <property type="entry name" value="HATC_C_dom"/>
</dbReference>
<feature type="domain" description="BED-type" evidence="11">
    <location>
        <begin position="27"/>
        <end position="90"/>
    </location>
</feature>
<dbReference type="GO" id="GO:0008270">
    <property type="term" value="F:zinc ion binding"/>
    <property type="evidence" value="ECO:0007669"/>
    <property type="project" value="UniProtKB-KW"/>
</dbReference>
<sequence length="515" mass="58884">MDDHDDIDILASSTVGEMLPSRSIGHKNQSSAWDHFDKLPDPNPLFQAKCRHCGALIKYSSGTTAMHTHLDRCKKKSNIMSKRKKSYSSSMIITPSSSSMIDQEACLIALVKLFVALELSFHTWTLSQNLTYMSLTAHFIDNDWMLQKKVINFCQVKIHTGKNLARMVESLLKLTVDNATSNDKAIEYLQKRLMSWNQGFKEDIATICRVRVAIKLSKFKECVVHVNVEYKGLVHLDVETRWNSTYLMLEATLKHHKAFEEFKLRDKKFMSMSPTYSDWEFVRSMLSFLEIFSYATICISGSSYLTSTMYMFEAFGIGMKIREMSTSTGVNMSVRTMVVRIKEKYDQYWDNPDRINMLLMISRVLHPSYKLKFTNWLIDESFDGEGGELTCKLRDKVKSSLRSILKSIVVVEMRLTLAHKKLELNLAKGLRMILVAIVDISNQLDLLNSCRFPTLATIARDVLAIPISTMAFESAFSTGGRVLDPYHCSLTPQMVEALVCTQDCMKKKHITTTFK</sequence>
<keyword evidence="4 10" id="KW-0863">Zinc-finger</keyword>
<dbReference type="InterPro" id="IPR025525">
    <property type="entry name" value="hAT-like_transposase_RNase-H"/>
</dbReference>
<evidence type="ECO:0000256" key="7">
    <source>
        <dbReference type="ARBA" id="ARBA00023125"/>
    </source>
</evidence>
<dbReference type="InterPro" id="IPR012337">
    <property type="entry name" value="RNaseH-like_sf"/>
</dbReference>
<keyword evidence="14" id="KW-1185">Reference proteome</keyword>
<dbReference type="Pfam" id="PF14372">
    <property type="entry name" value="hAT-like_RNase-H"/>
    <property type="match status" value="1"/>
</dbReference>
<dbReference type="Pfam" id="PF02892">
    <property type="entry name" value="zf-BED"/>
    <property type="match status" value="1"/>
</dbReference>
<dbReference type="InterPro" id="IPR052035">
    <property type="entry name" value="ZnF_BED_domain_contain"/>
</dbReference>
<evidence type="ECO:0000256" key="1">
    <source>
        <dbReference type="ARBA" id="ARBA00004123"/>
    </source>
</evidence>
<dbReference type="SUPFAM" id="SSF57667">
    <property type="entry name" value="beta-beta-alpha zinc fingers"/>
    <property type="match status" value="1"/>
</dbReference>
<dbReference type="PANTHER" id="PTHR46481:SF8">
    <property type="entry name" value="ZINC FINGER BED DOMAIN-CONTAINING PROTEIN RICESLEEPER 1-LIKE"/>
    <property type="match status" value="1"/>
</dbReference>
<keyword evidence="8" id="KW-0804">Transcription</keyword>
<gene>
    <name evidence="12" type="ORF">GLYMA_09G133700</name>
</gene>
<dbReference type="SUPFAM" id="SSF53098">
    <property type="entry name" value="Ribonuclease H-like"/>
    <property type="match status" value="1"/>
</dbReference>
<keyword evidence="5" id="KW-0862">Zinc</keyword>
<keyword evidence="3" id="KW-0479">Metal-binding</keyword>
<dbReference type="AlphaFoldDB" id="A0A0R0I7Y2"/>
<dbReference type="GO" id="GO:0046983">
    <property type="term" value="F:protein dimerization activity"/>
    <property type="evidence" value="ECO:0007669"/>
    <property type="project" value="InterPro"/>
</dbReference>
<dbReference type="Proteomes" id="UP000008827">
    <property type="component" value="Chromosome 9"/>
</dbReference>
<evidence type="ECO:0000256" key="3">
    <source>
        <dbReference type="ARBA" id="ARBA00022723"/>
    </source>
</evidence>
<organism evidence="12">
    <name type="scientific">Glycine max</name>
    <name type="common">Soybean</name>
    <name type="synonym">Glycine hispida</name>
    <dbReference type="NCBI Taxonomy" id="3847"/>
    <lineage>
        <taxon>Eukaryota</taxon>
        <taxon>Viridiplantae</taxon>
        <taxon>Streptophyta</taxon>
        <taxon>Embryophyta</taxon>
        <taxon>Tracheophyta</taxon>
        <taxon>Spermatophyta</taxon>
        <taxon>Magnoliopsida</taxon>
        <taxon>eudicotyledons</taxon>
        <taxon>Gunneridae</taxon>
        <taxon>Pentapetalae</taxon>
        <taxon>rosids</taxon>
        <taxon>fabids</taxon>
        <taxon>Fabales</taxon>
        <taxon>Fabaceae</taxon>
        <taxon>Papilionoideae</taxon>
        <taxon>50 kb inversion clade</taxon>
        <taxon>NPAAA clade</taxon>
        <taxon>indigoferoid/millettioid clade</taxon>
        <taxon>Phaseoleae</taxon>
        <taxon>Glycine</taxon>
        <taxon>Glycine subgen. Soja</taxon>
    </lineage>
</organism>
<evidence type="ECO:0000313" key="12">
    <source>
        <dbReference type="EMBL" id="KRH38398.1"/>
    </source>
</evidence>
<proteinExistence type="predicted"/>
<dbReference type="GO" id="GO:0009791">
    <property type="term" value="P:post-embryonic development"/>
    <property type="evidence" value="ECO:0007669"/>
    <property type="project" value="UniProtKB-ARBA"/>
</dbReference>
<evidence type="ECO:0000256" key="10">
    <source>
        <dbReference type="PROSITE-ProRule" id="PRU00027"/>
    </source>
</evidence>
<dbReference type="GO" id="GO:0005634">
    <property type="term" value="C:nucleus"/>
    <property type="evidence" value="ECO:0007669"/>
    <property type="project" value="UniProtKB-SubCell"/>
</dbReference>
<name>A0A0R0I7Y2_SOYBN</name>
<comment type="subcellular location">
    <subcellularLocation>
        <location evidence="1">Nucleus</location>
    </subcellularLocation>
</comment>
<dbReference type="EnsemblPlants" id="KRH38398">
    <property type="protein sequence ID" value="KRH38398"/>
    <property type="gene ID" value="GLYMA_09G133700"/>
</dbReference>
<comment type="subunit">
    <text evidence="2">Homodimer.</text>
</comment>
<evidence type="ECO:0000259" key="11">
    <source>
        <dbReference type="PROSITE" id="PS50808"/>
    </source>
</evidence>
<accession>A0A0R0I7Y2</accession>
<dbReference type="GO" id="GO:0003677">
    <property type="term" value="F:DNA binding"/>
    <property type="evidence" value="ECO:0007669"/>
    <property type="project" value="UniProtKB-KW"/>
</dbReference>
<evidence type="ECO:0000256" key="5">
    <source>
        <dbReference type="ARBA" id="ARBA00022833"/>
    </source>
</evidence>
<dbReference type="InterPro" id="IPR036236">
    <property type="entry name" value="Znf_C2H2_sf"/>
</dbReference>
<keyword evidence="7" id="KW-0238">DNA-binding</keyword>
<dbReference type="Pfam" id="PF05699">
    <property type="entry name" value="Dimer_Tnp_hAT"/>
    <property type="match status" value="1"/>
</dbReference>